<name>A0A412PHY6_9FIRM</name>
<keyword evidence="3" id="KW-0949">S-adenosyl-L-methionine</keyword>
<dbReference type="GO" id="GO:0032259">
    <property type="term" value="P:methylation"/>
    <property type="evidence" value="ECO:0007669"/>
    <property type="project" value="UniProtKB-KW"/>
</dbReference>
<proteinExistence type="predicted"/>
<dbReference type="Gene3D" id="3.40.50.150">
    <property type="entry name" value="Vaccinia Virus protein VP39"/>
    <property type="match status" value="1"/>
</dbReference>
<dbReference type="Pfam" id="PF01596">
    <property type="entry name" value="Methyltransf_3"/>
    <property type="match status" value="1"/>
</dbReference>
<dbReference type="InterPro" id="IPR050362">
    <property type="entry name" value="Cation-dep_OMT"/>
</dbReference>
<dbReference type="Proteomes" id="UP000284731">
    <property type="component" value="Unassembled WGS sequence"/>
</dbReference>
<evidence type="ECO:0000256" key="2">
    <source>
        <dbReference type="ARBA" id="ARBA00022679"/>
    </source>
</evidence>
<dbReference type="PANTHER" id="PTHR10509">
    <property type="entry name" value="O-METHYLTRANSFERASE-RELATED"/>
    <property type="match status" value="1"/>
</dbReference>
<evidence type="ECO:0000256" key="3">
    <source>
        <dbReference type="ARBA" id="ARBA00022691"/>
    </source>
</evidence>
<keyword evidence="1 4" id="KW-0489">Methyltransferase</keyword>
<dbReference type="CDD" id="cd02440">
    <property type="entry name" value="AdoMet_MTases"/>
    <property type="match status" value="1"/>
</dbReference>
<protein>
    <submittedName>
        <fullName evidence="4">Methyltransferase</fullName>
    </submittedName>
</protein>
<reference evidence="4 5" key="1">
    <citation type="submission" date="2018-08" db="EMBL/GenBank/DDBJ databases">
        <title>A genome reference for cultivated species of the human gut microbiota.</title>
        <authorList>
            <person name="Zou Y."/>
            <person name="Xue W."/>
            <person name="Luo G."/>
        </authorList>
    </citation>
    <scope>NUCLEOTIDE SEQUENCE [LARGE SCALE GENOMIC DNA]</scope>
    <source>
        <strain evidence="4 5">AF18-46</strain>
    </source>
</reference>
<dbReference type="InterPro" id="IPR002935">
    <property type="entry name" value="SAM_O-MeTrfase"/>
</dbReference>
<organism evidence="4 5">
    <name type="scientific">Solobacterium moorei</name>
    <dbReference type="NCBI Taxonomy" id="102148"/>
    <lineage>
        <taxon>Bacteria</taxon>
        <taxon>Bacillati</taxon>
        <taxon>Bacillota</taxon>
        <taxon>Erysipelotrichia</taxon>
        <taxon>Erysipelotrichales</taxon>
        <taxon>Erysipelotrichaceae</taxon>
        <taxon>Solobacterium</taxon>
    </lineage>
</organism>
<evidence type="ECO:0000313" key="4">
    <source>
        <dbReference type="EMBL" id="RGT57796.1"/>
    </source>
</evidence>
<dbReference type="GO" id="GO:0008171">
    <property type="term" value="F:O-methyltransferase activity"/>
    <property type="evidence" value="ECO:0007669"/>
    <property type="project" value="InterPro"/>
</dbReference>
<evidence type="ECO:0000256" key="1">
    <source>
        <dbReference type="ARBA" id="ARBA00022603"/>
    </source>
</evidence>
<comment type="caution">
    <text evidence="4">The sequence shown here is derived from an EMBL/GenBank/DDBJ whole genome shotgun (WGS) entry which is preliminary data.</text>
</comment>
<evidence type="ECO:0000313" key="5">
    <source>
        <dbReference type="Proteomes" id="UP000284731"/>
    </source>
</evidence>
<dbReference type="SUPFAM" id="SSF53335">
    <property type="entry name" value="S-adenosyl-L-methionine-dependent methyltransferases"/>
    <property type="match status" value="1"/>
</dbReference>
<sequence>MDEARLQEIYDKARKEHVPIMLDDGMEFLLEYIRSHEGIRDILEIGTAVGYSAIQMASLRWDMTIDTVEINPDMYEQAVNNIMHAGLQDRVHAYLQDAYQFETKKIYDLIFIDAAKSQYRKYMEHFFKNARKGTVFFFDNLQFHGIVDCPELSQNRSTVQLTRKILKFREYLKTDSRFETAFHLDVGDGIAIAVVK</sequence>
<gene>
    <name evidence="4" type="ORF">DWX20_01730</name>
</gene>
<dbReference type="AlphaFoldDB" id="A0A412PHY6"/>
<dbReference type="InterPro" id="IPR029063">
    <property type="entry name" value="SAM-dependent_MTases_sf"/>
</dbReference>
<accession>A0A412PHY6</accession>
<dbReference type="GO" id="GO:0008757">
    <property type="term" value="F:S-adenosylmethionine-dependent methyltransferase activity"/>
    <property type="evidence" value="ECO:0007669"/>
    <property type="project" value="TreeGrafter"/>
</dbReference>
<dbReference type="PANTHER" id="PTHR10509:SF14">
    <property type="entry name" value="CAFFEOYL-COA O-METHYLTRANSFERASE 3-RELATED"/>
    <property type="match status" value="1"/>
</dbReference>
<keyword evidence="2 4" id="KW-0808">Transferase</keyword>
<dbReference type="EMBL" id="QRWX01000001">
    <property type="protein sequence ID" value="RGT57796.1"/>
    <property type="molecule type" value="Genomic_DNA"/>
</dbReference>
<dbReference type="RefSeq" id="WP_118764241.1">
    <property type="nucleotide sequence ID" value="NZ_CABJCF010000001.1"/>
</dbReference>
<dbReference type="PROSITE" id="PS51682">
    <property type="entry name" value="SAM_OMT_I"/>
    <property type="match status" value="1"/>
</dbReference>